<dbReference type="SUPFAM" id="SSF75304">
    <property type="entry name" value="Amidase signature (AS) enzymes"/>
    <property type="match status" value="1"/>
</dbReference>
<evidence type="ECO:0000259" key="1">
    <source>
        <dbReference type="Pfam" id="PF01425"/>
    </source>
</evidence>
<proteinExistence type="predicted"/>
<accession>A0A963YMM2</accession>
<dbReference type="PANTHER" id="PTHR11895">
    <property type="entry name" value="TRANSAMIDASE"/>
    <property type="match status" value="1"/>
</dbReference>
<dbReference type="RefSeq" id="WP_227319241.1">
    <property type="nucleotide sequence ID" value="NZ_JAESVB010000001.1"/>
</dbReference>
<comment type="caution">
    <text evidence="2">The sequence shown here is derived from an EMBL/GenBank/DDBJ whole genome shotgun (WGS) entry which is preliminary data.</text>
</comment>
<reference evidence="2" key="1">
    <citation type="journal article" date="2021" name="Microorganisms">
        <title>Acidisoma silvae sp. nov. and Acidisomacellulosilytica sp. nov., Two Acidophilic Bacteria Isolated from Decaying Wood, Hydrolyzing Cellulose and Producing Poly-3-hydroxybutyrate.</title>
        <authorList>
            <person name="Mieszkin S."/>
            <person name="Pouder E."/>
            <person name="Uroz S."/>
            <person name="Simon-Colin C."/>
            <person name="Alain K."/>
        </authorList>
    </citation>
    <scope>NUCLEOTIDE SEQUENCE</scope>
    <source>
        <strain evidence="2">HW T2.11</strain>
    </source>
</reference>
<dbReference type="InterPro" id="IPR000120">
    <property type="entry name" value="Amidase"/>
</dbReference>
<evidence type="ECO:0000313" key="3">
    <source>
        <dbReference type="Proteomes" id="UP000708298"/>
    </source>
</evidence>
<organism evidence="2 3">
    <name type="scientific">Acidisoma silvae</name>
    <dbReference type="NCBI Taxonomy" id="2802396"/>
    <lineage>
        <taxon>Bacteria</taxon>
        <taxon>Pseudomonadati</taxon>
        <taxon>Pseudomonadota</taxon>
        <taxon>Alphaproteobacteria</taxon>
        <taxon>Acetobacterales</taxon>
        <taxon>Acidocellaceae</taxon>
        <taxon>Acidisoma</taxon>
    </lineage>
</organism>
<dbReference type="InterPro" id="IPR023631">
    <property type="entry name" value="Amidase_dom"/>
</dbReference>
<feature type="domain" description="Amidase" evidence="1">
    <location>
        <begin position="28"/>
        <end position="432"/>
    </location>
</feature>
<dbReference type="NCBIfam" id="NF004622">
    <property type="entry name" value="PRK05962.1"/>
    <property type="match status" value="1"/>
</dbReference>
<dbReference type="AlphaFoldDB" id="A0A963YMM2"/>
<dbReference type="GO" id="GO:0003824">
    <property type="term" value="F:catalytic activity"/>
    <property type="evidence" value="ECO:0007669"/>
    <property type="project" value="InterPro"/>
</dbReference>
<dbReference type="EMBL" id="JAESVB010000001">
    <property type="protein sequence ID" value="MCB8873548.1"/>
    <property type="molecule type" value="Genomic_DNA"/>
</dbReference>
<dbReference type="Proteomes" id="UP000708298">
    <property type="component" value="Unassembled WGS sequence"/>
</dbReference>
<dbReference type="Pfam" id="PF01425">
    <property type="entry name" value="Amidase"/>
    <property type="match status" value="1"/>
</dbReference>
<dbReference type="PANTHER" id="PTHR11895:SF176">
    <property type="entry name" value="AMIDASE AMID-RELATED"/>
    <property type="match status" value="1"/>
</dbReference>
<dbReference type="Gene3D" id="3.90.1300.10">
    <property type="entry name" value="Amidase signature (AS) domain"/>
    <property type="match status" value="1"/>
</dbReference>
<gene>
    <name evidence="2" type="ORF">ASILVAE211_00015</name>
</gene>
<keyword evidence="3" id="KW-1185">Reference proteome</keyword>
<sequence length="443" mass="45683">MPSPPTSVRDGETRMADQVMKARDRLEAVFARMAEPGADQAIFTKLYPETARAAADAADQRAAAGQSLGPLDGLLISIKDLFDVAGEATTAGSAMLRDAPPAKQDAVIVQRLRDAGAVIFGKTNMTEFAYSGLGLNPHWGTPGNARDSSRVPGGSSSGAGVAAALGLGDIAIGTDTGGSVRIPAALNGVVGFKPTAARVPRGGAFPLSYTLDSIGPLAHSVGLCAAADAVMAGQASHALAPLETLTIAVVEEFLEGIEPAVFSAFEATLRQLEKAGAQIVWAEIGSLIAEMRTALAEAPIVPAEAAAIHALHLDNNRADFDPQVLARILGGLPVTAPRYVATLQHRLRLIAQLDAQLADGRLLAMPTTPVVAPTIASLAETAAFQAANMLVLRNPSFGNFFDLCSISLPLPTDGMPVGLMLMAQTGSDTRLLSAAFAIEAELG</sequence>
<protein>
    <submittedName>
        <fullName evidence="2">Amidase</fullName>
    </submittedName>
</protein>
<name>A0A963YMM2_9PROT</name>
<reference evidence="2" key="2">
    <citation type="submission" date="2021-01" db="EMBL/GenBank/DDBJ databases">
        <authorList>
            <person name="Mieszkin S."/>
            <person name="Pouder E."/>
            <person name="Alain K."/>
        </authorList>
    </citation>
    <scope>NUCLEOTIDE SEQUENCE</scope>
    <source>
        <strain evidence="2">HW T2.11</strain>
    </source>
</reference>
<dbReference type="NCBIfam" id="NF005460">
    <property type="entry name" value="PRK07056.1"/>
    <property type="match status" value="1"/>
</dbReference>
<evidence type="ECO:0000313" key="2">
    <source>
        <dbReference type="EMBL" id="MCB8873548.1"/>
    </source>
</evidence>
<dbReference type="InterPro" id="IPR036928">
    <property type="entry name" value="AS_sf"/>
</dbReference>